<evidence type="ECO:0000256" key="1">
    <source>
        <dbReference type="SAM" id="MobiDB-lite"/>
    </source>
</evidence>
<evidence type="ECO:0000313" key="3">
    <source>
        <dbReference type="Proteomes" id="UP000027920"/>
    </source>
</evidence>
<comment type="caution">
    <text evidence="2">The sequence shown here is derived from an EMBL/GenBank/DDBJ whole genome shotgun (WGS) entry which is preliminary data.</text>
</comment>
<gene>
    <name evidence="2" type="ORF">A1O9_12502</name>
</gene>
<accession>A0A072NWF6</accession>
<dbReference type="Proteomes" id="UP000027920">
    <property type="component" value="Unassembled WGS sequence"/>
</dbReference>
<reference evidence="2 3" key="1">
    <citation type="submission" date="2013-03" db="EMBL/GenBank/DDBJ databases">
        <title>The Genome Sequence of Exophiala aquamarina CBS 119918.</title>
        <authorList>
            <consortium name="The Broad Institute Genomics Platform"/>
            <person name="Cuomo C."/>
            <person name="de Hoog S."/>
            <person name="Gorbushina A."/>
            <person name="Walker B."/>
            <person name="Young S.K."/>
            <person name="Zeng Q."/>
            <person name="Gargeya S."/>
            <person name="Fitzgerald M."/>
            <person name="Haas B."/>
            <person name="Abouelleil A."/>
            <person name="Allen A.W."/>
            <person name="Alvarado L."/>
            <person name="Arachchi H.M."/>
            <person name="Berlin A.M."/>
            <person name="Chapman S.B."/>
            <person name="Gainer-Dewar J."/>
            <person name="Goldberg J."/>
            <person name="Griggs A."/>
            <person name="Gujja S."/>
            <person name="Hansen M."/>
            <person name="Howarth C."/>
            <person name="Imamovic A."/>
            <person name="Ireland A."/>
            <person name="Larimer J."/>
            <person name="McCowan C."/>
            <person name="Murphy C."/>
            <person name="Pearson M."/>
            <person name="Poon T.W."/>
            <person name="Priest M."/>
            <person name="Roberts A."/>
            <person name="Saif S."/>
            <person name="Shea T."/>
            <person name="Sisk P."/>
            <person name="Sykes S."/>
            <person name="Wortman J."/>
            <person name="Nusbaum C."/>
            <person name="Birren B."/>
        </authorList>
    </citation>
    <scope>NUCLEOTIDE SEQUENCE [LARGE SCALE GENOMIC DNA]</scope>
    <source>
        <strain evidence="2 3">CBS 119918</strain>
    </source>
</reference>
<dbReference type="OrthoDB" id="4115269at2759"/>
<dbReference type="GeneID" id="25287396"/>
<name>A0A072NWF6_9EURO</name>
<dbReference type="HOGENOM" id="CLU_087645_0_0_1"/>
<organism evidence="2 3">
    <name type="scientific">Exophiala aquamarina CBS 119918</name>
    <dbReference type="NCBI Taxonomy" id="1182545"/>
    <lineage>
        <taxon>Eukaryota</taxon>
        <taxon>Fungi</taxon>
        <taxon>Dikarya</taxon>
        <taxon>Ascomycota</taxon>
        <taxon>Pezizomycotina</taxon>
        <taxon>Eurotiomycetes</taxon>
        <taxon>Chaetothyriomycetidae</taxon>
        <taxon>Chaetothyriales</taxon>
        <taxon>Herpotrichiellaceae</taxon>
        <taxon>Exophiala</taxon>
    </lineage>
</organism>
<dbReference type="VEuPathDB" id="FungiDB:A1O9_12502"/>
<keyword evidence="3" id="KW-1185">Reference proteome</keyword>
<dbReference type="RefSeq" id="XP_013253943.1">
    <property type="nucleotide sequence ID" value="XM_013398489.1"/>
</dbReference>
<evidence type="ECO:0000313" key="2">
    <source>
        <dbReference type="EMBL" id="KEF51353.1"/>
    </source>
</evidence>
<dbReference type="AlphaFoldDB" id="A0A072NWF6"/>
<protein>
    <recommendedName>
        <fullName evidence="4">F-box domain-containing protein</fullName>
    </recommendedName>
</protein>
<sequence>MSSVASVAPVPQRPGPPTVSNVERSLIAPDEVLRSFKRRKVSYERKHAAKYDPTKKDIYTLSPDVLRVIYDKLDVPTRVSLSLTSKFFLEMSQRINTAVTDLPTPVRLHQNCKHLPCIYTNHLSSRRILLLMLKTWMPHGTTLCWICLKYTRTSASKWKVTNQFNLQGFNRIRIPALDALNLKKVKCHVDCLPASNTNLSGWLYRRPGATGGFDSKSHGAARAMLITPATDRLIEYDAGADDL</sequence>
<proteinExistence type="predicted"/>
<evidence type="ECO:0008006" key="4">
    <source>
        <dbReference type="Google" id="ProtNLM"/>
    </source>
</evidence>
<dbReference type="EMBL" id="AMGV01000024">
    <property type="protein sequence ID" value="KEF51353.1"/>
    <property type="molecule type" value="Genomic_DNA"/>
</dbReference>
<feature type="region of interest" description="Disordered" evidence="1">
    <location>
        <begin position="1"/>
        <end position="23"/>
    </location>
</feature>